<protein>
    <submittedName>
        <fullName evidence="2">Uncharacterized protein</fullName>
    </submittedName>
</protein>
<feature type="compositionally biased region" description="Basic residues" evidence="1">
    <location>
        <begin position="247"/>
        <end position="258"/>
    </location>
</feature>
<dbReference type="Proteomes" id="UP000774699">
    <property type="component" value="Unassembled WGS sequence"/>
</dbReference>
<feature type="region of interest" description="Disordered" evidence="1">
    <location>
        <begin position="235"/>
        <end position="258"/>
    </location>
</feature>
<name>A0A8T4C7T1_9ARCH</name>
<dbReference type="EMBL" id="VGJJ01000019">
    <property type="protein sequence ID" value="MBM3282254.1"/>
    <property type="molecule type" value="Genomic_DNA"/>
</dbReference>
<evidence type="ECO:0000256" key="1">
    <source>
        <dbReference type="SAM" id="MobiDB-lite"/>
    </source>
</evidence>
<organism evidence="2 3">
    <name type="scientific">Candidatus Iainarchaeum sp</name>
    <dbReference type="NCBI Taxonomy" id="3101447"/>
    <lineage>
        <taxon>Archaea</taxon>
        <taxon>Candidatus Iainarchaeota</taxon>
        <taxon>Candidatus Iainarchaeia</taxon>
        <taxon>Candidatus Iainarchaeales</taxon>
        <taxon>Candidatus Iainarchaeaceae</taxon>
        <taxon>Candidatus Iainarchaeum</taxon>
    </lineage>
</organism>
<dbReference type="AlphaFoldDB" id="A0A8T4C7T1"/>
<reference evidence="2" key="1">
    <citation type="submission" date="2019-03" db="EMBL/GenBank/DDBJ databases">
        <title>Lake Tanganyika Metagenome-Assembled Genomes (MAGs).</title>
        <authorList>
            <person name="Tran P."/>
        </authorList>
    </citation>
    <scope>NUCLEOTIDE SEQUENCE</scope>
    <source>
        <strain evidence="2">M_DeepCast_50m_m2_156</strain>
    </source>
</reference>
<comment type="caution">
    <text evidence="2">The sequence shown here is derived from an EMBL/GenBank/DDBJ whole genome shotgun (WGS) entry which is preliminary data.</text>
</comment>
<accession>A0A8T4C7T1</accession>
<gene>
    <name evidence="2" type="ORF">FJY86_02860</name>
</gene>
<proteinExistence type="predicted"/>
<evidence type="ECO:0000313" key="3">
    <source>
        <dbReference type="Proteomes" id="UP000774699"/>
    </source>
</evidence>
<evidence type="ECO:0000313" key="2">
    <source>
        <dbReference type="EMBL" id="MBM3282254.1"/>
    </source>
</evidence>
<sequence length="258" mass="29406">MNQPIGRKDTTMVGLIAWTFEITRKKNGTLREPKFIQAVLARNGINTGGMVATVHDYLTRLVRNPTAQFNLADEVMEKLGKTANNIRSNKSSPARTKEQQNILQFLKRRMTKQNTAPPASNVTGILQKFLDEPAASKETKRLRQALGRFADSGKPTDHFEEELFETIKKSGLEHEVTATITKLRAEHAAKIHENASRFSIAYQRFLTMQRESNKKEFGRLATPRTARTVNEFNTPLIHGENWEAPAKKKRRKPNVRRK</sequence>